<proteinExistence type="predicted"/>
<keyword evidence="4 5" id="KW-0472">Membrane</keyword>
<organism evidence="6 7">
    <name type="scientific">Methanosarcina baikalica</name>
    <dbReference type="NCBI Taxonomy" id="3073890"/>
    <lineage>
        <taxon>Archaea</taxon>
        <taxon>Methanobacteriati</taxon>
        <taxon>Methanobacteriota</taxon>
        <taxon>Stenosarchaea group</taxon>
        <taxon>Methanomicrobia</taxon>
        <taxon>Methanosarcinales</taxon>
        <taxon>Methanosarcinaceae</taxon>
        <taxon>Methanosarcina</taxon>
    </lineage>
</organism>
<reference evidence="7" key="1">
    <citation type="submission" date="2023-07" db="EMBL/GenBank/DDBJ databases">
        <title>Whole-genome sequencing of a new Methanosarcina sp. Z-7115.</title>
        <authorList>
            <person name="Zhilina T.N."/>
            <person name="Merkel A.Y."/>
        </authorList>
    </citation>
    <scope>NUCLEOTIDE SEQUENCE [LARGE SCALE GENOMIC DNA]</scope>
    <source>
        <strain evidence="7">Z-7115</strain>
    </source>
</reference>
<comment type="caution">
    <text evidence="6">The sequence shown here is derived from an EMBL/GenBank/DDBJ whole genome shotgun (WGS) entry which is preliminary data.</text>
</comment>
<feature type="transmembrane region" description="Helical" evidence="5">
    <location>
        <begin position="57"/>
        <end position="77"/>
    </location>
</feature>
<dbReference type="Pfam" id="PF01040">
    <property type="entry name" value="UbiA"/>
    <property type="match status" value="1"/>
</dbReference>
<accession>A0ABU2CXV5</accession>
<dbReference type="InterPro" id="IPR000537">
    <property type="entry name" value="UbiA_prenyltransferase"/>
</dbReference>
<dbReference type="CDD" id="cd13956">
    <property type="entry name" value="PT_UbiA"/>
    <property type="match status" value="1"/>
</dbReference>
<dbReference type="Proteomes" id="UP001246244">
    <property type="component" value="Unassembled WGS sequence"/>
</dbReference>
<sequence length="323" mass="34805">MQIRKAQVKLLSLTARIGELSPYLRLLRPELYYMDLTLPASSAILASYLATGGLPEYLPFLIALIGGFAAITSSYVFNDCCDIDIDTINLPGRPLPSSRVSKSSALTYALILLVIAGAAAAYLNPESLLILVIAAGTITIYSIFAKRNTFLSFLPVGISYGLVPVGIWLAFDPAGLLKGNDGVILPLSAICFGLMMCVTDWAFTLGGVARDVEGDRLKGAPTMPVTFGIPFTARFVTFWWIVGVIASIIIGWSARLGPVYFAGALASGLWMLSQCFDFIRHPTPERGGALFLNGSNYRAIMFGSMILDVVLCIYAGAYTSILW</sequence>
<dbReference type="Gene3D" id="1.20.120.1780">
    <property type="entry name" value="UbiA prenyltransferase"/>
    <property type="match status" value="1"/>
</dbReference>
<dbReference type="RefSeq" id="WP_310574582.1">
    <property type="nucleotide sequence ID" value="NZ_JAVKPK010000004.1"/>
</dbReference>
<keyword evidence="3 5" id="KW-1133">Transmembrane helix</keyword>
<evidence type="ECO:0000256" key="2">
    <source>
        <dbReference type="ARBA" id="ARBA00022692"/>
    </source>
</evidence>
<comment type="subcellular location">
    <subcellularLocation>
        <location evidence="1">Cell membrane</location>
        <topology evidence="1">Multi-pass membrane protein</topology>
    </subcellularLocation>
</comment>
<name>A0ABU2CXV5_9EURY</name>
<feature type="transmembrane region" description="Helical" evidence="5">
    <location>
        <begin position="151"/>
        <end position="171"/>
    </location>
</feature>
<gene>
    <name evidence="6" type="ORF">RG963_01920</name>
</gene>
<evidence type="ECO:0000256" key="1">
    <source>
        <dbReference type="ARBA" id="ARBA00004651"/>
    </source>
</evidence>
<dbReference type="PANTHER" id="PTHR42723:SF1">
    <property type="entry name" value="CHLOROPHYLL SYNTHASE, CHLOROPLASTIC"/>
    <property type="match status" value="1"/>
</dbReference>
<evidence type="ECO:0000256" key="3">
    <source>
        <dbReference type="ARBA" id="ARBA00022989"/>
    </source>
</evidence>
<evidence type="ECO:0000256" key="5">
    <source>
        <dbReference type="SAM" id="Phobius"/>
    </source>
</evidence>
<dbReference type="InterPro" id="IPR044878">
    <property type="entry name" value="UbiA_sf"/>
</dbReference>
<dbReference type="PANTHER" id="PTHR42723">
    <property type="entry name" value="CHLOROPHYLL SYNTHASE"/>
    <property type="match status" value="1"/>
</dbReference>
<feature type="transmembrane region" description="Helical" evidence="5">
    <location>
        <begin position="105"/>
        <end position="122"/>
    </location>
</feature>
<feature type="transmembrane region" description="Helical" evidence="5">
    <location>
        <begin position="128"/>
        <end position="144"/>
    </location>
</feature>
<feature type="transmembrane region" description="Helical" evidence="5">
    <location>
        <begin position="31"/>
        <end position="51"/>
    </location>
</feature>
<feature type="transmembrane region" description="Helical" evidence="5">
    <location>
        <begin position="231"/>
        <end position="253"/>
    </location>
</feature>
<evidence type="ECO:0000256" key="4">
    <source>
        <dbReference type="ARBA" id="ARBA00023136"/>
    </source>
</evidence>
<keyword evidence="7" id="KW-1185">Reference proteome</keyword>
<protein>
    <submittedName>
        <fullName evidence="6">UbiA prenyltransferase family protein</fullName>
    </submittedName>
</protein>
<dbReference type="InterPro" id="IPR050475">
    <property type="entry name" value="Prenyltransferase_related"/>
</dbReference>
<dbReference type="EMBL" id="JAVKPK010000004">
    <property type="protein sequence ID" value="MDR7664559.1"/>
    <property type="molecule type" value="Genomic_DNA"/>
</dbReference>
<feature type="transmembrane region" description="Helical" evidence="5">
    <location>
        <begin position="299"/>
        <end position="321"/>
    </location>
</feature>
<keyword evidence="2 5" id="KW-0812">Transmembrane</keyword>
<evidence type="ECO:0000313" key="6">
    <source>
        <dbReference type="EMBL" id="MDR7664559.1"/>
    </source>
</evidence>
<feature type="transmembrane region" description="Helical" evidence="5">
    <location>
        <begin position="183"/>
        <end position="210"/>
    </location>
</feature>
<dbReference type="Gene3D" id="1.10.357.140">
    <property type="entry name" value="UbiA prenyltransferase"/>
    <property type="match status" value="1"/>
</dbReference>
<evidence type="ECO:0000313" key="7">
    <source>
        <dbReference type="Proteomes" id="UP001246244"/>
    </source>
</evidence>